<feature type="compositionally biased region" description="Polar residues" evidence="1">
    <location>
        <begin position="71"/>
        <end position="83"/>
    </location>
</feature>
<keyword evidence="2" id="KW-1185">Reference proteome</keyword>
<dbReference type="AlphaFoldDB" id="A0A6P8KCE2"/>
<feature type="compositionally biased region" description="Acidic residues" evidence="1">
    <location>
        <begin position="55"/>
        <end position="70"/>
    </location>
</feature>
<protein>
    <submittedName>
        <fullName evidence="3">Uncharacterized protein LOC117145067</fullName>
    </submittedName>
</protein>
<proteinExistence type="predicted"/>
<feature type="region of interest" description="Disordered" evidence="1">
    <location>
        <begin position="1"/>
        <end position="113"/>
    </location>
</feature>
<name>A0A6P8KCE2_DROMA</name>
<feature type="compositionally biased region" description="Basic and acidic residues" evidence="1">
    <location>
        <begin position="88"/>
        <end position="99"/>
    </location>
</feature>
<gene>
    <name evidence="3" type="primary">LOC117145067</name>
</gene>
<sequence length="113" mass="12229">MSLLKPPNSMAHPPHPQPPPPAPLHMQQRTFLGCEQLTEADMDSDSEHERSHMMDDEDAAIDVEADEEQESASPVPSATSPKSSLCLESKESAGQHKELAAPAVDKSGNQKAY</sequence>
<reference evidence="3" key="1">
    <citation type="submission" date="2025-08" db="UniProtKB">
        <authorList>
            <consortium name="RefSeq"/>
        </authorList>
    </citation>
    <scope>IDENTIFICATION</scope>
    <source>
        <strain evidence="3">Mau12</strain>
        <tissue evidence="3">Whole Body</tissue>
    </source>
</reference>
<feature type="compositionally biased region" description="Pro residues" evidence="1">
    <location>
        <begin position="13"/>
        <end position="23"/>
    </location>
</feature>
<dbReference type="GeneID" id="117145067"/>
<feature type="compositionally biased region" description="Basic and acidic residues" evidence="1">
    <location>
        <begin position="45"/>
        <end position="54"/>
    </location>
</feature>
<dbReference type="RefSeq" id="XP_033166473.1">
    <property type="nucleotide sequence ID" value="XM_033310582.1"/>
</dbReference>
<feature type="compositionally biased region" description="Low complexity" evidence="1">
    <location>
        <begin position="1"/>
        <end position="12"/>
    </location>
</feature>
<accession>A0A6P8KCE2</accession>
<evidence type="ECO:0000313" key="3">
    <source>
        <dbReference type="RefSeq" id="XP_033166473.1"/>
    </source>
</evidence>
<organism evidence="2 3">
    <name type="scientific">Drosophila mauritiana</name>
    <name type="common">Fruit fly</name>
    <dbReference type="NCBI Taxonomy" id="7226"/>
    <lineage>
        <taxon>Eukaryota</taxon>
        <taxon>Metazoa</taxon>
        <taxon>Ecdysozoa</taxon>
        <taxon>Arthropoda</taxon>
        <taxon>Hexapoda</taxon>
        <taxon>Insecta</taxon>
        <taxon>Pterygota</taxon>
        <taxon>Neoptera</taxon>
        <taxon>Endopterygota</taxon>
        <taxon>Diptera</taxon>
        <taxon>Brachycera</taxon>
        <taxon>Muscomorpha</taxon>
        <taxon>Ephydroidea</taxon>
        <taxon>Drosophilidae</taxon>
        <taxon>Drosophila</taxon>
        <taxon>Sophophora</taxon>
    </lineage>
</organism>
<evidence type="ECO:0000313" key="2">
    <source>
        <dbReference type="Proteomes" id="UP000515162"/>
    </source>
</evidence>
<dbReference type="Proteomes" id="UP000515162">
    <property type="component" value="Chromosome 3R"/>
</dbReference>
<evidence type="ECO:0000256" key="1">
    <source>
        <dbReference type="SAM" id="MobiDB-lite"/>
    </source>
</evidence>